<proteinExistence type="predicted"/>
<feature type="signal peptide" evidence="8">
    <location>
        <begin position="1"/>
        <end position="22"/>
    </location>
</feature>
<reference evidence="10 11" key="1">
    <citation type="submission" date="2018-10" db="EMBL/GenBank/DDBJ databases">
        <title>Robbsia sp. DHC34, isolated from soil.</title>
        <authorList>
            <person name="Gao Z.-H."/>
            <person name="Qiu L.-H."/>
        </authorList>
    </citation>
    <scope>NUCLEOTIDE SEQUENCE [LARGE SCALE GENOMIC DNA]</scope>
    <source>
        <strain evidence="10 11">DHC34</strain>
    </source>
</reference>
<evidence type="ECO:0000313" key="11">
    <source>
        <dbReference type="Proteomes" id="UP000270342"/>
    </source>
</evidence>
<accession>A0A494XLZ4</accession>
<dbReference type="RefSeq" id="WP_121088765.1">
    <property type="nucleotide sequence ID" value="NZ_RBZU01000010.1"/>
</dbReference>
<feature type="chain" id="PRO_5019823098" evidence="8">
    <location>
        <begin position="23"/>
        <end position="443"/>
    </location>
</feature>
<keyword evidence="11" id="KW-1185">Reference proteome</keyword>
<sequence length="443" mass="48109">MTSLASRMIPALAALLPLAAVAAAPAGTANAASAAPPALVAGHSAGASAPAAVSVSTHAGTPALSDAAALGKHLFFDPALSGSGKMSCATCHSPEHAYGPPNGLAAQLGGPDLREQGTRAVPSLRYTLNNTPVWSHARAASLTERLEDPDNAPVGGFGWDGRFNHLHDQAVFPLFAPNEMANKDAATLLDTIAHASYAPQFKAVFGEHVFADPGKAFADAMQAIERFELEDPSFHPYTSKFDYYLDGKVQLTARELRGKKLFDDPKGGNCASCHIDQSGADGSHPMFTDFNFQALGVPRNRELRLNADPTYYDLGLCGPIRTDQSADRKNCGLFKDPSLRNTATRHVFFHNGRFHTLKDAVRFYVERDTQPEKWYPKDRHGNVVKFDDVPAAFRVNIDTTDEPLTRKRGDKPVWDERDIDDVVAFLETLNDDYREHDATGVRR</sequence>
<dbReference type="Gene3D" id="1.10.760.10">
    <property type="entry name" value="Cytochrome c-like domain"/>
    <property type="match status" value="2"/>
</dbReference>
<keyword evidence="4 8" id="KW-0732">Signal</keyword>
<evidence type="ECO:0000256" key="2">
    <source>
        <dbReference type="ARBA" id="ARBA00022617"/>
    </source>
</evidence>
<dbReference type="InterPro" id="IPR004852">
    <property type="entry name" value="Di-haem_cyt_c_peroxidsae"/>
</dbReference>
<dbReference type="GO" id="GO:0020037">
    <property type="term" value="F:heme binding"/>
    <property type="evidence" value="ECO:0007669"/>
    <property type="project" value="InterPro"/>
</dbReference>
<dbReference type="InterPro" id="IPR036909">
    <property type="entry name" value="Cyt_c-like_dom_sf"/>
</dbReference>
<evidence type="ECO:0000256" key="5">
    <source>
        <dbReference type="ARBA" id="ARBA00023002"/>
    </source>
</evidence>
<dbReference type="PROSITE" id="PS51007">
    <property type="entry name" value="CYTC"/>
    <property type="match status" value="2"/>
</dbReference>
<evidence type="ECO:0000313" key="10">
    <source>
        <dbReference type="EMBL" id="RKP49686.1"/>
    </source>
</evidence>
<dbReference type="OrthoDB" id="9805202at2"/>
<evidence type="ECO:0000256" key="7">
    <source>
        <dbReference type="PROSITE-ProRule" id="PRU00433"/>
    </source>
</evidence>
<dbReference type="Pfam" id="PF03150">
    <property type="entry name" value="CCP_MauG"/>
    <property type="match status" value="1"/>
</dbReference>
<keyword evidence="10" id="KW-0575">Peroxidase</keyword>
<feature type="domain" description="Cytochrome c" evidence="9">
    <location>
        <begin position="253"/>
        <end position="430"/>
    </location>
</feature>
<dbReference type="GO" id="GO:0009055">
    <property type="term" value="F:electron transfer activity"/>
    <property type="evidence" value="ECO:0007669"/>
    <property type="project" value="InterPro"/>
</dbReference>
<dbReference type="InterPro" id="IPR051395">
    <property type="entry name" value="Cytochrome_c_Peroxidase/MauG"/>
</dbReference>
<evidence type="ECO:0000256" key="8">
    <source>
        <dbReference type="SAM" id="SignalP"/>
    </source>
</evidence>
<dbReference type="EMBL" id="RBZU01000010">
    <property type="protein sequence ID" value="RKP49686.1"/>
    <property type="molecule type" value="Genomic_DNA"/>
</dbReference>
<evidence type="ECO:0000259" key="9">
    <source>
        <dbReference type="PROSITE" id="PS51007"/>
    </source>
</evidence>
<dbReference type="PANTHER" id="PTHR30600:SF10">
    <property type="entry name" value="BLL6722 PROTEIN"/>
    <property type="match status" value="1"/>
</dbReference>
<evidence type="ECO:0000256" key="6">
    <source>
        <dbReference type="ARBA" id="ARBA00023004"/>
    </source>
</evidence>
<dbReference type="GO" id="GO:0030313">
    <property type="term" value="C:cell envelope"/>
    <property type="evidence" value="ECO:0007669"/>
    <property type="project" value="UniProtKB-SubCell"/>
</dbReference>
<keyword evidence="3 7" id="KW-0479">Metal-binding</keyword>
<keyword evidence="6 7" id="KW-0408">Iron</keyword>
<feature type="domain" description="Cytochrome c" evidence="9">
    <location>
        <begin position="66"/>
        <end position="199"/>
    </location>
</feature>
<dbReference type="PANTHER" id="PTHR30600">
    <property type="entry name" value="CYTOCHROME C PEROXIDASE-RELATED"/>
    <property type="match status" value="1"/>
</dbReference>
<comment type="caution">
    <text evidence="10">The sequence shown here is derived from an EMBL/GenBank/DDBJ whole genome shotgun (WGS) entry which is preliminary data.</text>
</comment>
<dbReference type="AlphaFoldDB" id="A0A494XLZ4"/>
<dbReference type="GO" id="GO:0046872">
    <property type="term" value="F:metal ion binding"/>
    <property type="evidence" value="ECO:0007669"/>
    <property type="project" value="UniProtKB-KW"/>
</dbReference>
<dbReference type="InterPro" id="IPR009056">
    <property type="entry name" value="Cyt_c-like_dom"/>
</dbReference>
<gene>
    <name evidence="10" type="ORF">D7S86_20585</name>
</gene>
<evidence type="ECO:0000256" key="3">
    <source>
        <dbReference type="ARBA" id="ARBA00022723"/>
    </source>
</evidence>
<comment type="subcellular location">
    <subcellularLocation>
        <location evidence="1">Cell envelope</location>
    </subcellularLocation>
</comment>
<keyword evidence="2 7" id="KW-0349">Heme</keyword>
<dbReference type="GO" id="GO:0004130">
    <property type="term" value="F:cytochrome-c peroxidase activity"/>
    <property type="evidence" value="ECO:0007669"/>
    <property type="project" value="TreeGrafter"/>
</dbReference>
<keyword evidence="5" id="KW-0560">Oxidoreductase</keyword>
<dbReference type="Proteomes" id="UP000270342">
    <property type="component" value="Unassembled WGS sequence"/>
</dbReference>
<protein>
    <submittedName>
        <fullName evidence="10">Cytochrome-c peroxidase</fullName>
    </submittedName>
</protein>
<dbReference type="SUPFAM" id="SSF46626">
    <property type="entry name" value="Cytochrome c"/>
    <property type="match status" value="2"/>
</dbReference>
<evidence type="ECO:0000256" key="1">
    <source>
        <dbReference type="ARBA" id="ARBA00004196"/>
    </source>
</evidence>
<organism evidence="10 11">
    <name type="scientific">Pararobbsia silviterrae</name>
    <dbReference type="NCBI Taxonomy" id="1792498"/>
    <lineage>
        <taxon>Bacteria</taxon>
        <taxon>Pseudomonadati</taxon>
        <taxon>Pseudomonadota</taxon>
        <taxon>Betaproteobacteria</taxon>
        <taxon>Burkholderiales</taxon>
        <taxon>Burkholderiaceae</taxon>
        <taxon>Pararobbsia</taxon>
    </lineage>
</organism>
<evidence type="ECO:0000256" key="4">
    <source>
        <dbReference type="ARBA" id="ARBA00022729"/>
    </source>
</evidence>
<name>A0A494XLZ4_9BURK</name>